<evidence type="ECO:0000313" key="1">
    <source>
        <dbReference type="EMBL" id="JAH43396.1"/>
    </source>
</evidence>
<organism evidence="1">
    <name type="scientific">Anguilla anguilla</name>
    <name type="common">European freshwater eel</name>
    <name type="synonym">Muraena anguilla</name>
    <dbReference type="NCBI Taxonomy" id="7936"/>
    <lineage>
        <taxon>Eukaryota</taxon>
        <taxon>Metazoa</taxon>
        <taxon>Chordata</taxon>
        <taxon>Craniata</taxon>
        <taxon>Vertebrata</taxon>
        <taxon>Euteleostomi</taxon>
        <taxon>Actinopterygii</taxon>
        <taxon>Neopterygii</taxon>
        <taxon>Teleostei</taxon>
        <taxon>Anguilliformes</taxon>
        <taxon>Anguillidae</taxon>
        <taxon>Anguilla</taxon>
    </lineage>
</organism>
<dbReference type="AlphaFoldDB" id="A0A0E9SQ19"/>
<sequence length="24" mass="2530">MAGMIRGKGVISALFLLTRHAALC</sequence>
<accession>A0A0E9SQ19</accession>
<reference evidence="1" key="1">
    <citation type="submission" date="2014-11" db="EMBL/GenBank/DDBJ databases">
        <authorList>
            <person name="Amaro Gonzalez C."/>
        </authorList>
    </citation>
    <scope>NUCLEOTIDE SEQUENCE</scope>
</reference>
<dbReference type="EMBL" id="GBXM01065181">
    <property type="protein sequence ID" value="JAH43396.1"/>
    <property type="molecule type" value="Transcribed_RNA"/>
</dbReference>
<proteinExistence type="predicted"/>
<protein>
    <submittedName>
        <fullName evidence="1">Uncharacterized protein</fullName>
    </submittedName>
</protein>
<reference evidence="1" key="2">
    <citation type="journal article" date="2015" name="Fish Shellfish Immunol.">
        <title>Early steps in the European eel (Anguilla anguilla)-Vibrio vulnificus interaction in the gills: Role of the RtxA13 toxin.</title>
        <authorList>
            <person name="Callol A."/>
            <person name="Pajuelo D."/>
            <person name="Ebbesson L."/>
            <person name="Teles M."/>
            <person name="MacKenzie S."/>
            <person name="Amaro C."/>
        </authorList>
    </citation>
    <scope>NUCLEOTIDE SEQUENCE</scope>
</reference>
<name>A0A0E9SQ19_ANGAN</name>